<feature type="region of interest" description="Disordered" evidence="1">
    <location>
        <begin position="241"/>
        <end position="288"/>
    </location>
</feature>
<evidence type="ECO:0008006" key="4">
    <source>
        <dbReference type="Google" id="ProtNLM"/>
    </source>
</evidence>
<dbReference type="Pfam" id="PF07083">
    <property type="entry name" value="DUF1351"/>
    <property type="match status" value="1"/>
</dbReference>
<evidence type="ECO:0000313" key="2">
    <source>
        <dbReference type="EMBL" id="VUX10011.1"/>
    </source>
</evidence>
<sequence>MSEVQVIDAQKINKIYEIVTTDELTRESFEKDILEATEKYKGYIPTASTLKDDKAKRAEFNKLIDSKNRIRIDTKNLLSETANTWDSYAKSIIKPFEDMVSEFDKGIKEIEEHQRQLKLETVKSYLANKAAEYMLDPRIFDEKALDYIKVGDFMADGVTLKKATMKSLDDMVTFEYQKQQEYEKAKAAISGQCAEYGMTDQSYIRMLRDLTVLEVLEQIKSDYAFEKQKQEIEQARLERERQLAAQQAKEQEQAQKSTETPQIDPETGEILEGGQIPQNEPNALGGAKNDLKRYTQKMTLEVYLVDTNDKERFKTGLSQLGFDFKKNYQVSGYQRIEPMTQAELNELCGW</sequence>
<proteinExistence type="predicted"/>
<dbReference type="AlphaFoldDB" id="A0A564TS35"/>
<reference evidence="2 3" key="1">
    <citation type="submission" date="2019-07" db="EMBL/GenBank/DDBJ databases">
        <authorList>
            <person name="Hibberd C M."/>
            <person name="Gehrig L. J."/>
            <person name="Chang H.-W."/>
            <person name="Venkatesh S."/>
        </authorList>
    </citation>
    <scope>NUCLEOTIDE SEQUENCE [LARGE SCALE GENOMIC DNA]</scope>
    <source>
        <strain evidence="2">Streptococcus_salivarius_SS_Bg39</strain>
    </source>
</reference>
<name>A0A564TS35_STRVE</name>
<evidence type="ECO:0000313" key="3">
    <source>
        <dbReference type="Proteomes" id="UP000380217"/>
    </source>
</evidence>
<dbReference type="EMBL" id="CABHNJ010000033">
    <property type="protein sequence ID" value="VUX10011.1"/>
    <property type="molecule type" value="Genomic_DNA"/>
</dbReference>
<gene>
    <name evidence="2" type="ORF">SSSS39_00158</name>
</gene>
<dbReference type="Proteomes" id="UP000380217">
    <property type="component" value="Unassembled WGS sequence"/>
</dbReference>
<dbReference type="RefSeq" id="WP_154864953.1">
    <property type="nucleotide sequence ID" value="NZ_CABHNJ010000033.1"/>
</dbReference>
<accession>A0A564TS35</accession>
<dbReference type="InterPro" id="IPR009785">
    <property type="entry name" value="Prophage_Lj928_Orf309"/>
</dbReference>
<evidence type="ECO:0000256" key="1">
    <source>
        <dbReference type="SAM" id="MobiDB-lite"/>
    </source>
</evidence>
<organism evidence="2 3">
    <name type="scientific">Streptococcus vestibularis</name>
    <dbReference type="NCBI Taxonomy" id="1343"/>
    <lineage>
        <taxon>Bacteria</taxon>
        <taxon>Bacillati</taxon>
        <taxon>Bacillota</taxon>
        <taxon>Bacilli</taxon>
        <taxon>Lactobacillales</taxon>
        <taxon>Streptococcaceae</taxon>
        <taxon>Streptococcus</taxon>
    </lineage>
</organism>
<protein>
    <recommendedName>
        <fullName evidence="4">Phage protein</fullName>
    </recommendedName>
</protein>